<dbReference type="RefSeq" id="WP_268873671.1">
    <property type="nucleotide sequence ID" value="NZ_AUZH01000033.1"/>
</dbReference>
<keyword evidence="5" id="KW-1185">Reference proteome</keyword>
<dbReference type="Proteomes" id="UP000182793">
    <property type="component" value="Unassembled WGS sequence"/>
</dbReference>
<organism evidence="2 4">
    <name type="scientific">Streptococcus equinus JB1</name>
    <dbReference type="NCBI Taxonomy" id="1294274"/>
    <lineage>
        <taxon>Bacteria</taxon>
        <taxon>Bacillati</taxon>
        <taxon>Bacillota</taxon>
        <taxon>Bacilli</taxon>
        <taxon>Lactobacillales</taxon>
        <taxon>Streptococcaceae</taxon>
        <taxon>Streptococcus</taxon>
    </lineage>
</organism>
<accession>A0A091BS08</accession>
<reference evidence="2 4" key="1">
    <citation type="journal article" date="2014" name="Genome Announc.">
        <title>Draft Genome Sequences of Streptococcus bovis Strains ATCC 33317 and JB1.</title>
        <authorList>
            <person name="Benahmed F.H."/>
            <person name="Gopinath G.R."/>
            <person name="Harbottle H."/>
            <person name="Cotta M.A."/>
            <person name="Luo Y."/>
            <person name="Henderson C."/>
            <person name="Teri P."/>
            <person name="Soppet D."/>
            <person name="Rasmussen M."/>
            <person name="Whitehead T.R."/>
            <person name="Davidson M."/>
        </authorList>
    </citation>
    <scope>NUCLEOTIDE SEQUENCE [LARGE SCALE GENOMIC DNA]</scope>
    <source>
        <strain evidence="2 4">JB1</strain>
    </source>
</reference>
<evidence type="ECO:0000313" key="3">
    <source>
        <dbReference type="EMBL" id="SFL20328.1"/>
    </source>
</evidence>
<keyword evidence="1" id="KW-1133">Transmembrane helix</keyword>
<feature type="transmembrane region" description="Helical" evidence="1">
    <location>
        <begin position="6"/>
        <end position="22"/>
    </location>
</feature>
<dbReference type="EMBL" id="FOTG01000004">
    <property type="protein sequence ID" value="SFL20328.1"/>
    <property type="molecule type" value="Genomic_DNA"/>
</dbReference>
<evidence type="ECO:0000313" key="5">
    <source>
        <dbReference type="Proteomes" id="UP000182793"/>
    </source>
</evidence>
<gene>
    <name evidence="2" type="ORF">H702_09135</name>
    <name evidence="3" type="ORF">SAMN02910290_00857</name>
</gene>
<dbReference type="AlphaFoldDB" id="A0A091BS08"/>
<proteinExistence type="predicted"/>
<keyword evidence="1" id="KW-0472">Membrane</keyword>
<dbReference type="Proteomes" id="UP000029382">
    <property type="component" value="Unassembled WGS sequence"/>
</dbReference>
<keyword evidence="1" id="KW-0812">Transmembrane</keyword>
<evidence type="ECO:0000313" key="4">
    <source>
        <dbReference type="Proteomes" id="UP000029382"/>
    </source>
</evidence>
<sequence>MNIFDVIAILLSLTAIAINVRIMRGIKKQNKPVEIKFNDHKDN</sequence>
<evidence type="ECO:0000256" key="1">
    <source>
        <dbReference type="SAM" id="Phobius"/>
    </source>
</evidence>
<reference evidence="3 5" key="2">
    <citation type="submission" date="2016-10" db="EMBL/GenBank/DDBJ databases">
        <authorList>
            <person name="Varghese N."/>
            <person name="Submissions S."/>
        </authorList>
    </citation>
    <scope>NUCLEOTIDE SEQUENCE [LARGE SCALE GENOMIC DNA]</scope>
    <source>
        <strain evidence="3 5">JB1</strain>
    </source>
</reference>
<dbReference type="EMBL" id="AUZH01000033">
    <property type="protein sequence ID" value="KFN86537.1"/>
    <property type="molecule type" value="Genomic_DNA"/>
</dbReference>
<protein>
    <submittedName>
        <fullName evidence="2">Uncharacterized protein</fullName>
    </submittedName>
</protein>
<name>A0A091BS08_STREI</name>
<comment type="caution">
    <text evidence="2">The sequence shown here is derived from an EMBL/GenBank/DDBJ whole genome shotgun (WGS) entry which is preliminary data.</text>
</comment>
<evidence type="ECO:0000313" key="2">
    <source>
        <dbReference type="EMBL" id="KFN86537.1"/>
    </source>
</evidence>